<dbReference type="PATRIC" id="fig|451644.5.peg.4291"/>
<comment type="caution">
    <text evidence="3">The sequence shown here is derived from an EMBL/GenBank/DDBJ whole genome shotgun (WGS) entry which is preliminary data.</text>
</comment>
<keyword evidence="2" id="KW-0812">Transmembrane</keyword>
<dbReference type="InterPro" id="IPR053779">
    <property type="entry name" value="GlpR"/>
</dbReference>
<sequence length="395" mass="43839">MPSIPQSLLWISLVVLWLFVLVPMLISKRDSVRRTSDVALATRVLNSGRNAQRLRRGPAAGHHSDPHWQPSADHLDEDFDEDLDDAEAPAEVRVQRTVVVAAARVETPEPDYLDVDIVDEDSGALPVGAMTETAEAEPEEVAEPELELEFETETEPEVEAEPVAVDEVEEPVGDEEAVDPVTSEAQTERIATPLEEVEDTADSESVAADDAEEIADEYEYVDDTSGLEPEAEDQPAEEERAEAPVASLSATRQRRFESKKAAEISARKFRFRKRVLAVLAATLLFSAGAAFLVTPSAWWVCGTAATLTVLYLAYLRRQTRIEEQLRRRRAQRMARSRLGVENTDDHKLDVVPARLRRPGAVVLDIDDEDPIFEHLAYTSYASASREYDLPRAAGQ</sequence>
<dbReference type="OrthoDB" id="3696421at2"/>
<feature type="transmembrane region" description="Helical" evidence="2">
    <location>
        <begin position="297"/>
        <end position="315"/>
    </location>
</feature>
<evidence type="ECO:0000256" key="1">
    <source>
        <dbReference type="SAM" id="MobiDB-lite"/>
    </source>
</evidence>
<dbReference type="NCBIfam" id="NF045516">
    <property type="entry name" value="GlpR"/>
    <property type="match status" value="2"/>
</dbReference>
<organism evidence="3 4">
    <name type="scientific">Mycolicibacterium conceptionense</name>
    <dbReference type="NCBI Taxonomy" id="451644"/>
    <lineage>
        <taxon>Bacteria</taxon>
        <taxon>Bacillati</taxon>
        <taxon>Actinomycetota</taxon>
        <taxon>Actinomycetes</taxon>
        <taxon>Mycobacteriales</taxon>
        <taxon>Mycobacteriaceae</taxon>
        <taxon>Mycolicibacterium</taxon>
    </lineage>
</organism>
<feature type="region of interest" description="Disordered" evidence="1">
    <location>
        <begin position="51"/>
        <end position="77"/>
    </location>
</feature>
<keyword evidence="2" id="KW-1133">Transmembrane helix</keyword>
<feature type="region of interest" description="Disordered" evidence="1">
    <location>
        <begin position="169"/>
        <end position="189"/>
    </location>
</feature>
<feature type="transmembrane region" description="Helical" evidence="2">
    <location>
        <begin position="275"/>
        <end position="291"/>
    </location>
</feature>
<accession>A0A0J8U4P3</accession>
<dbReference type="EMBL" id="LFOD01000021">
    <property type="protein sequence ID" value="KMV16391.1"/>
    <property type="molecule type" value="Genomic_DNA"/>
</dbReference>
<keyword evidence="2" id="KW-0472">Membrane</keyword>
<feature type="compositionally biased region" description="Acidic residues" evidence="1">
    <location>
        <begin position="169"/>
        <end position="178"/>
    </location>
</feature>
<dbReference type="AlphaFoldDB" id="A0A0J8U4P3"/>
<dbReference type="Proteomes" id="UP000037594">
    <property type="component" value="Unassembled WGS sequence"/>
</dbReference>
<evidence type="ECO:0000313" key="4">
    <source>
        <dbReference type="Proteomes" id="UP000037594"/>
    </source>
</evidence>
<evidence type="ECO:0000313" key="3">
    <source>
        <dbReference type="EMBL" id="KMV16391.1"/>
    </source>
</evidence>
<feature type="transmembrane region" description="Helical" evidence="2">
    <location>
        <begin position="6"/>
        <end position="26"/>
    </location>
</feature>
<reference evidence="3 4" key="1">
    <citation type="submission" date="2015-06" db="EMBL/GenBank/DDBJ databases">
        <title>Genome sequence of Mycobacterium conceptionense strain MLE.</title>
        <authorList>
            <person name="Greninger A.L."/>
            <person name="Cunningham G."/>
            <person name="Chiu C.Y."/>
            <person name="Miller S."/>
        </authorList>
    </citation>
    <scope>NUCLEOTIDE SEQUENCE [LARGE SCALE GENOMIC DNA]</scope>
    <source>
        <strain evidence="3 4">MLE</strain>
    </source>
</reference>
<name>A0A0J8U4P3_9MYCO</name>
<proteinExistence type="predicted"/>
<feature type="region of interest" description="Disordered" evidence="1">
    <location>
        <begin position="222"/>
        <end position="247"/>
    </location>
</feature>
<protein>
    <submittedName>
        <fullName evidence="3">Membrane protein</fullName>
    </submittedName>
</protein>
<gene>
    <name evidence="3" type="ORF">ACT17_20745</name>
</gene>
<evidence type="ECO:0000256" key="2">
    <source>
        <dbReference type="SAM" id="Phobius"/>
    </source>
</evidence>
<dbReference type="RefSeq" id="WP_043370881.1">
    <property type="nucleotide sequence ID" value="NZ_AGSZ01000781.1"/>
</dbReference>